<keyword evidence="1" id="KW-0812">Transmembrane</keyword>
<reference evidence="2 3" key="1">
    <citation type="journal article" date="2019" name="Sci. Rep.">
        <title>Comparative genomics of chytrid fungi reveal insights into the obligate biotrophic and pathogenic lifestyle of Synchytrium endobioticum.</title>
        <authorList>
            <person name="van de Vossenberg B.T.L.H."/>
            <person name="Warris S."/>
            <person name="Nguyen H.D.T."/>
            <person name="van Gent-Pelzer M.P.E."/>
            <person name="Joly D.L."/>
            <person name="van de Geest H.C."/>
            <person name="Bonants P.J.M."/>
            <person name="Smith D.S."/>
            <person name="Levesque C.A."/>
            <person name="van der Lee T.A.J."/>
        </authorList>
    </citation>
    <scope>NUCLEOTIDE SEQUENCE [LARGE SCALE GENOMIC DNA]</scope>
    <source>
        <strain evidence="2 3">JEL517</strain>
    </source>
</reference>
<dbReference type="GO" id="GO:0016757">
    <property type="term" value="F:glycosyltransferase activity"/>
    <property type="evidence" value="ECO:0007669"/>
    <property type="project" value="InterPro"/>
</dbReference>
<dbReference type="PANTHER" id="PTHR31410">
    <property type="entry name" value="TRANSMEMBRANE PROTEIN 246"/>
    <property type="match status" value="1"/>
</dbReference>
<protein>
    <submittedName>
        <fullName evidence="2">Uncharacterized protein</fullName>
    </submittedName>
</protein>
<keyword evidence="1" id="KW-1133">Transmembrane helix</keyword>
<dbReference type="EMBL" id="QEAO01000020">
    <property type="protein sequence ID" value="TPX33520.1"/>
    <property type="molecule type" value="Genomic_DNA"/>
</dbReference>
<evidence type="ECO:0000256" key="1">
    <source>
        <dbReference type="SAM" id="Phobius"/>
    </source>
</evidence>
<dbReference type="PANTHER" id="PTHR31410:SF1">
    <property type="entry name" value="POST-GPI ATTACHMENT TO PROTEINS FACTOR 4"/>
    <property type="match status" value="1"/>
</dbReference>
<name>A0A507BVW7_9FUNG</name>
<dbReference type="GO" id="GO:0006506">
    <property type="term" value="P:GPI anchor biosynthetic process"/>
    <property type="evidence" value="ECO:0007669"/>
    <property type="project" value="InterPro"/>
</dbReference>
<dbReference type="RefSeq" id="XP_031024495.1">
    <property type="nucleotide sequence ID" value="XM_031169531.1"/>
</dbReference>
<comment type="caution">
    <text evidence="2">The sequence shown here is derived from an EMBL/GenBank/DDBJ whole genome shotgun (WGS) entry which is preliminary data.</text>
</comment>
<keyword evidence="3" id="KW-1185">Reference proteome</keyword>
<feature type="transmembrane region" description="Helical" evidence="1">
    <location>
        <begin position="296"/>
        <end position="316"/>
    </location>
</feature>
<feature type="transmembrane region" description="Helical" evidence="1">
    <location>
        <begin position="257"/>
        <end position="276"/>
    </location>
</feature>
<accession>A0A507BVW7</accession>
<sequence>MLLQKGDSKHRLNSPFITSPHSPTVVSLHLVKILGLISLSVFVVLFLIFHDTRYSWYDISTTNANAARDEELRLASAKEYLSSLPAPSPFLLPPAFYSLCIFILSGQSRPQEYLTQTTAFLLSRMGSLPRNTRFAIVNAHKPGYDHNEANELGQYLTVVEPPRRNATTYWIGHDVWPDSVTWWQKGTYDFAATFDLAKEWKCPATVILEDDAIVEENFPQRVLSGIAPILDDSCSWSYVKLFWTSYWSGFELTPVDIAIISSLSISIGILATLITLERLRAKGKYNTPMYSDRVRNVAAIVFGYSSVLSVVVLLSVGKQNWTNMLFAEPVGLVESHARAAAVGQVYSSCALAPMADFLYEHALDDRPVDLLFNDYIDSTGSKIYELHPNLVQHIGLYSSGKKNKGNAHAMKVSSTFKGDSVQL</sequence>
<dbReference type="AlphaFoldDB" id="A0A507BVW7"/>
<proteinExistence type="predicted"/>
<gene>
    <name evidence="2" type="ORF">SmJEL517_g03603</name>
</gene>
<dbReference type="Proteomes" id="UP000319731">
    <property type="component" value="Unassembled WGS sequence"/>
</dbReference>
<dbReference type="CDD" id="cd21105">
    <property type="entry name" value="PGAP4-like"/>
    <property type="match status" value="1"/>
</dbReference>
<dbReference type="InterPro" id="IPR029675">
    <property type="entry name" value="PGAP4"/>
</dbReference>
<dbReference type="GO" id="GO:0000139">
    <property type="term" value="C:Golgi membrane"/>
    <property type="evidence" value="ECO:0007669"/>
    <property type="project" value="InterPro"/>
</dbReference>
<dbReference type="OrthoDB" id="2016523at2759"/>
<evidence type="ECO:0000313" key="2">
    <source>
        <dbReference type="EMBL" id="TPX33520.1"/>
    </source>
</evidence>
<feature type="transmembrane region" description="Helical" evidence="1">
    <location>
        <begin position="30"/>
        <end position="49"/>
    </location>
</feature>
<keyword evidence="1" id="KW-0472">Membrane</keyword>
<dbReference type="GeneID" id="42004828"/>
<evidence type="ECO:0000313" key="3">
    <source>
        <dbReference type="Proteomes" id="UP000319731"/>
    </source>
</evidence>
<organism evidence="2 3">
    <name type="scientific">Synchytrium microbalum</name>
    <dbReference type="NCBI Taxonomy" id="1806994"/>
    <lineage>
        <taxon>Eukaryota</taxon>
        <taxon>Fungi</taxon>
        <taxon>Fungi incertae sedis</taxon>
        <taxon>Chytridiomycota</taxon>
        <taxon>Chytridiomycota incertae sedis</taxon>
        <taxon>Chytridiomycetes</taxon>
        <taxon>Synchytriales</taxon>
        <taxon>Synchytriaceae</taxon>
        <taxon>Synchytrium</taxon>
    </lineage>
</organism>